<name>A0ABP7B689_9ACTN</name>
<gene>
    <name evidence="2" type="ORF">GCM10022224_009470</name>
</gene>
<dbReference type="PRINTS" id="PR00111">
    <property type="entry name" value="ABHYDROLASE"/>
</dbReference>
<comment type="caution">
    <text evidence="2">The sequence shown here is derived from an EMBL/GenBank/DDBJ whole genome shotgun (WGS) entry which is preliminary data.</text>
</comment>
<dbReference type="PRINTS" id="PR00412">
    <property type="entry name" value="EPOXHYDRLASE"/>
</dbReference>
<dbReference type="InterPro" id="IPR000073">
    <property type="entry name" value="AB_hydrolase_1"/>
</dbReference>
<accession>A0ABP7B689</accession>
<feature type="domain" description="AB hydrolase-1" evidence="1">
    <location>
        <begin position="21"/>
        <end position="134"/>
    </location>
</feature>
<dbReference type="SUPFAM" id="SSF53474">
    <property type="entry name" value="alpha/beta-Hydrolases"/>
    <property type="match status" value="1"/>
</dbReference>
<evidence type="ECO:0000259" key="1">
    <source>
        <dbReference type="Pfam" id="PF00561"/>
    </source>
</evidence>
<dbReference type="RefSeq" id="WP_344873331.1">
    <property type="nucleotide sequence ID" value="NZ_BAAAZP010000013.1"/>
</dbReference>
<protein>
    <submittedName>
        <fullName evidence="2">Haloalkane dehalogenase</fullName>
    </submittedName>
</protein>
<dbReference type="InterPro" id="IPR000639">
    <property type="entry name" value="Epox_hydrolase-like"/>
</dbReference>
<dbReference type="PANTHER" id="PTHR43798:SF33">
    <property type="entry name" value="HYDROLASE, PUTATIVE (AFU_ORTHOLOGUE AFUA_2G14860)-RELATED"/>
    <property type="match status" value="1"/>
</dbReference>
<proteinExistence type="predicted"/>
<dbReference type="NCBIfam" id="NF002938">
    <property type="entry name" value="PRK03592.1"/>
    <property type="match status" value="1"/>
</dbReference>
<keyword evidence="3" id="KW-1185">Reference proteome</keyword>
<evidence type="ECO:0000313" key="2">
    <source>
        <dbReference type="EMBL" id="GAA3648839.1"/>
    </source>
</evidence>
<dbReference type="InterPro" id="IPR029058">
    <property type="entry name" value="AB_hydrolase_fold"/>
</dbReference>
<evidence type="ECO:0000313" key="3">
    <source>
        <dbReference type="Proteomes" id="UP001500902"/>
    </source>
</evidence>
<dbReference type="PANTHER" id="PTHR43798">
    <property type="entry name" value="MONOACYLGLYCEROL LIPASE"/>
    <property type="match status" value="1"/>
</dbReference>
<sequence length="293" mass="31983">MPTIDVLDSTIHYEDHGSGATVVFLHGNPSSSHTWRKVLPLVGAGRLIAPDLIGMGRSGKPVSDYRFADHARYLEAFFDALGLDEVVLVGHDWGGSLAFDWAARNPDRVRGLAFFETIVRPIASNELSEQARARAAKLRTAEGESLVLDSHFLIDTAYTGGVLNPLGEEELNLYRAPYPSRESRRPLLNWTRSLPIDGDPADVTARVGAYGTWLARSQDVPKLLLTFDSSPTLLITPEVAAWCKDNIAGLQIEHCGPAGHHASEDQPETIAAAISRWLDQQNLRQTAPDGSSI</sequence>
<dbReference type="Pfam" id="PF00561">
    <property type="entry name" value="Abhydrolase_1"/>
    <property type="match status" value="1"/>
</dbReference>
<reference evidence="3" key="1">
    <citation type="journal article" date="2019" name="Int. J. Syst. Evol. Microbiol.">
        <title>The Global Catalogue of Microorganisms (GCM) 10K type strain sequencing project: providing services to taxonomists for standard genome sequencing and annotation.</title>
        <authorList>
            <consortium name="The Broad Institute Genomics Platform"/>
            <consortium name="The Broad Institute Genome Sequencing Center for Infectious Disease"/>
            <person name="Wu L."/>
            <person name="Ma J."/>
        </authorList>
    </citation>
    <scope>NUCLEOTIDE SEQUENCE [LARGE SCALE GENOMIC DNA]</scope>
    <source>
        <strain evidence="3">JCM 16904</strain>
    </source>
</reference>
<dbReference type="Gene3D" id="3.40.50.1820">
    <property type="entry name" value="alpha/beta hydrolase"/>
    <property type="match status" value="1"/>
</dbReference>
<organism evidence="2 3">
    <name type="scientific">Nonomuraea antimicrobica</name>
    <dbReference type="NCBI Taxonomy" id="561173"/>
    <lineage>
        <taxon>Bacteria</taxon>
        <taxon>Bacillati</taxon>
        <taxon>Actinomycetota</taxon>
        <taxon>Actinomycetes</taxon>
        <taxon>Streptosporangiales</taxon>
        <taxon>Streptosporangiaceae</taxon>
        <taxon>Nonomuraea</taxon>
    </lineage>
</organism>
<dbReference type="Proteomes" id="UP001500902">
    <property type="component" value="Unassembled WGS sequence"/>
</dbReference>
<dbReference type="InterPro" id="IPR050266">
    <property type="entry name" value="AB_hydrolase_sf"/>
</dbReference>
<dbReference type="EMBL" id="BAAAZP010000013">
    <property type="protein sequence ID" value="GAA3648839.1"/>
    <property type="molecule type" value="Genomic_DNA"/>
</dbReference>